<evidence type="ECO:0000259" key="2">
    <source>
        <dbReference type="Pfam" id="PF17919"/>
    </source>
</evidence>
<name>A0ABQ4X9K1_9ASTR</name>
<dbReference type="PANTHER" id="PTHR34072">
    <property type="entry name" value="ENZYMATIC POLYPROTEIN-RELATED"/>
    <property type="match status" value="1"/>
</dbReference>
<keyword evidence="3" id="KW-0695">RNA-directed DNA polymerase</keyword>
<reference evidence="3" key="1">
    <citation type="journal article" date="2022" name="Int. J. Mol. Sci.">
        <title>Draft Genome of Tanacetum Coccineum: Genomic Comparison of Closely Related Tanacetum-Family Plants.</title>
        <authorList>
            <person name="Yamashiro T."/>
            <person name="Shiraishi A."/>
            <person name="Nakayama K."/>
            <person name="Satake H."/>
        </authorList>
    </citation>
    <scope>NUCLEOTIDE SEQUENCE</scope>
</reference>
<feature type="region of interest" description="Disordered" evidence="1">
    <location>
        <begin position="232"/>
        <end position="295"/>
    </location>
</feature>
<dbReference type="InterPro" id="IPR043502">
    <property type="entry name" value="DNA/RNA_pol_sf"/>
</dbReference>
<dbReference type="InterPro" id="IPR043128">
    <property type="entry name" value="Rev_trsase/Diguanyl_cyclase"/>
</dbReference>
<gene>
    <name evidence="3" type="ORF">Tco_0656484</name>
</gene>
<dbReference type="PANTHER" id="PTHR34072:SF57">
    <property type="entry name" value="RNA-DIRECTED DNA POLYMERASE"/>
    <property type="match status" value="1"/>
</dbReference>
<accession>A0ABQ4X9K1</accession>
<reference evidence="3" key="2">
    <citation type="submission" date="2022-01" db="EMBL/GenBank/DDBJ databases">
        <authorList>
            <person name="Yamashiro T."/>
            <person name="Shiraishi A."/>
            <person name="Satake H."/>
            <person name="Nakayama K."/>
        </authorList>
    </citation>
    <scope>NUCLEOTIDE SEQUENCE</scope>
</reference>
<feature type="region of interest" description="Disordered" evidence="1">
    <location>
        <begin position="588"/>
        <end position="609"/>
    </location>
</feature>
<evidence type="ECO:0000313" key="3">
    <source>
        <dbReference type="EMBL" id="GJS61700.1"/>
    </source>
</evidence>
<feature type="compositionally biased region" description="Polar residues" evidence="1">
    <location>
        <begin position="280"/>
        <end position="295"/>
    </location>
</feature>
<keyword evidence="3" id="KW-0548">Nucleotidyltransferase</keyword>
<dbReference type="Pfam" id="PF17919">
    <property type="entry name" value="RT_RNaseH_2"/>
    <property type="match status" value="1"/>
</dbReference>
<keyword evidence="3" id="KW-0808">Transferase</keyword>
<dbReference type="InterPro" id="IPR041577">
    <property type="entry name" value="RT_RNaseH_2"/>
</dbReference>
<feature type="domain" description="Reverse transcriptase/retrotransposon-derived protein RNase H-like" evidence="2">
    <location>
        <begin position="422"/>
        <end position="465"/>
    </location>
</feature>
<evidence type="ECO:0000256" key="1">
    <source>
        <dbReference type="SAM" id="MobiDB-lite"/>
    </source>
</evidence>
<dbReference type="EMBL" id="BQNB010009309">
    <property type="protein sequence ID" value="GJS61700.1"/>
    <property type="molecule type" value="Genomic_DNA"/>
</dbReference>
<organism evidence="3 4">
    <name type="scientific">Tanacetum coccineum</name>
    <dbReference type="NCBI Taxonomy" id="301880"/>
    <lineage>
        <taxon>Eukaryota</taxon>
        <taxon>Viridiplantae</taxon>
        <taxon>Streptophyta</taxon>
        <taxon>Embryophyta</taxon>
        <taxon>Tracheophyta</taxon>
        <taxon>Spermatophyta</taxon>
        <taxon>Magnoliopsida</taxon>
        <taxon>eudicotyledons</taxon>
        <taxon>Gunneridae</taxon>
        <taxon>Pentapetalae</taxon>
        <taxon>asterids</taxon>
        <taxon>campanulids</taxon>
        <taxon>Asterales</taxon>
        <taxon>Asteraceae</taxon>
        <taxon>Asteroideae</taxon>
        <taxon>Anthemideae</taxon>
        <taxon>Anthemidinae</taxon>
        <taxon>Tanacetum</taxon>
    </lineage>
</organism>
<protein>
    <submittedName>
        <fullName evidence="3">Reverse transcriptase domain-containing protein</fullName>
    </submittedName>
</protein>
<dbReference type="Proteomes" id="UP001151760">
    <property type="component" value="Unassembled WGS sequence"/>
</dbReference>
<proteinExistence type="predicted"/>
<sequence>MLLIKRYGFRALRLDKAEHHHSTPAPVKAIEQSCVTCGGAYSYRNCPATDSSNYRDNIQEYVSQAAAANFNQENSGYRLPPMANQIRPPVETEVTKDTVLPNESTKDVQPPIVQVDEPVVMPRAKTTLPYPSRVNKEKIREKDELLALKFMEIFRNLHFELSFADALLHMPKFAPIFPPPVIVLPFPELKDMVRALLFLDKQTSPVPAPSPVKALAKLCYHCGAAANFTQGNSGYEPHRPPPWANQIRPPPVFPSHATQQPSQQSESLEPKPKPWEWLQPGSNPTTPGSLPSNTVANPKCELKAITTRSGVSSIWTLQIPPPWCNVETESGIREAECDPEKDILLLEAISEYRVIEVDRAKIDLVDRAKIDVIAKLPHPTTVKGVCSFLGHAGFYRRFIQNFSEIARPMTHLIKKETPFYFSKECIEAFNILKRNLTEAPILIAPDWNEPFELMCDASDFALGDVNPAEKKILQRVKHYFWEDPFLFKICADQVIRRCGFWQRTMDILNGLPTMVPPVDITVLTTQQEKSSIPDSFGPQSTKMPMNWLKTATHASVKEKFHNVDEMPQNSIQVCEIFERLKRIFKKRSKKKAKDKQIQARSGKGKVKKKDKDVEIKSSTFVTLTSPEENVSIPPGIDLALPPTFEVSSSNPTFLLSLTGEIAFLHKEPKTSFLHPQNLVNENQGKKNVEEVSSDVPIDPIVLAI</sequence>
<evidence type="ECO:0000313" key="4">
    <source>
        <dbReference type="Proteomes" id="UP001151760"/>
    </source>
</evidence>
<keyword evidence="4" id="KW-1185">Reference proteome</keyword>
<comment type="caution">
    <text evidence="3">The sequence shown here is derived from an EMBL/GenBank/DDBJ whole genome shotgun (WGS) entry which is preliminary data.</text>
</comment>
<dbReference type="GO" id="GO:0003964">
    <property type="term" value="F:RNA-directed DNA polymerase activity"/>
    <property type="evidence" value="ECO:0007669"/>
    <property type="project" value="UniProtKB-KW"/>
</dbReference>
<dbReference type="Gene3D" id="3.30.70.270">
    <property type="match status" value="1"/>
</dbReference>
<dbReference type="SUPFAM" id="SSF56672">
    <property type="entry name" value="DNA/RNA polymerases"/>
    <property type="match status" value="1"/>
</dbReference>
<feature type="compositionally biased region" description="Pro residues" evidence="1">
    <location>
        <begin position="240"/>
        <end position="253"/>
    </location>
</feature>